<comment type="caution">
    <text evidence="2">The sequence shown here is derived from an EMBL/GenBank/DDBJ whole genome shotgun (WGS) entry which is preliminary data.</text>
</comment>
<dbReference type="EMBL" id="JBGBPQ010000005">
    <property type="protein sequence ID" value="KAL1524392.1"/>
    <property type="molecule type" value="Genomic_DNA"/>
</dbReference>
<dbReference type="CDD" id="cd00229">
    <property type="entry name" value="SGNH_hydrolase"/>
    <property type="match status" value="1"/>
</dbReference>
<keyword evidence="3" id="KW-1185">Reference proteome</keyword>
<dbReference type="SUPFAM" id="SSF52266">
    <property type="entry name" value="SGNH hydrolase"/>
    <property type="match status" value="1"/>
</dbReference>
<organism evidence="2 3">
    <name type="scientific">Prymnesium parvum</name>
    <name type="common">Toxic golden alga</name>
    <dbReference type="NCBI Taxonomy" id="97485"/>
    <lineage>
        <taxon>Eukaryota</taxon>
        <taxon>Haptista</taxon>
        <taxon>Haptophyta</taxon>
        <taxon>Prymnesiophyceae</taxon>
        <taxon>Prymnesiales</taxon>
        <taxon>Prymnesiaceae</taxon>
        <taxon>Prymnesium</taxon>
    </lineage>
</organism>
<dbReference type="Gene3D" id="3.40.50.1110">
    <property type="entry name" value="SGNH hydrolase"/>
    <property type="match status" value="1"/>
</dbReference>
<gene>
    <name evidence="2" type="ORF">AB1Y20_019287</name>
</gene>
<proteinExistence type="predicted"/>
<dbReference type="PANTHER" id="PTHR34407:SF1">
    <property type="entry name" value="SGNH HYDROLASE-TYPE ESTERASE DOMAIN-CONTAINING PROTEIN"/>
    <property type="match status" value="1"/>
</dbReference>
<evidence type="ECO:0000313" key="3">
    <source>
        <dbReference type="Proteomes" id="UP001515480"/>
    </source>
</evidence>
<dbReference type="Proteomes" id="UP001515480">
    <property type="component" value="Unassembled WGS sequence"/>
</dbReference>
<dbReference type="PANTHER" id="PTHR34407">
    <property type="entry name" value="EXPRESSED PROTEIN"/>
    <property type="match status" value="1"/>
</dbReference>
<evidence type="ECO:0000313" key="2">
    <source>
        <dbReference type="EMBL" id="KAL1524392.1"/>
    </source>
</evidence>
<name>A0AB34JTP0_PRYPA</name>
<evidence type="ECO:0000259" key="1">
    <source>
        <dbReference type="Pfam" id="PF13472"/>
    </source>
</evidence>
<reference evidence="2 3" key="1">
    <citation type="journal article" date="2024" name="Science">
        <title>Giant polyketide synthase enzymes in the biosynthesis of giant marine polyether toxins.</title>
        <authorList>
            <person name="Fallon T.R."/>
            <person name="Shende V.V."/>
            <person name="Wierzbicki I.H."/>
            <person name="Pendleton A.L."/>
            <person name="Watervoot N.F."/>
            <person name="Auber R.P."/>
            <person name="Gonzalez D.J."/>
            <person name="Wisecaver J.H."/>
            <person name="Moore B.S."/>
        </authorList>
    </citation>
    <scope>NUCLEOTIDE SEQUENCE [LARGE SCALE GENOMIC DNA]</scope>
    <source>
        <strain evidence="2 3">12B1</strain>
    </source>
</reference>
<accession>A0AB34JTP0</accession>
<protein>
    <recommendedName>
        <fullName evidence="1">SGNH hydrolase-type esterase domain-containing protein</fullName>
    </recommendedName>
</protein>
<dbReference type="Pfam" id="PF13472">
    <property type="entry name" value="Lipase_GDSL_2"/>
    <property type="match status" value="1"/>
</dbReference>
<sequence length="522" mass="57641">MACTRRSRSAVGWRCQRSEVSLPTPSPVSRAAQPIAQMMRALRGTDASLSFPEEWLAPLRGLLLEELLHLRSGLPRLRDTLRGRGGTDALRVCFLGGSVTEQRNGYRPRLGKWLAGAAAAAGVQFEEVPAFCGNCGSKVLAFMIADWVVARRPQLVFVELAINDGDTLLESSDEEGVGAAMEGIVRHVRDALPRCEICMLHMFVRDDLPLHLRSGTKAWADNEDVAAALTYHERVPELHGRVCERYGIPSISLSPLMARVPSSLRSLIFRDDCHFNDNGAAFVATALCAALRSVLDCGGATTNLALSLPPPVHKRPWGRGRTEEVSPQQLSFFYVKPPDDPAERQAMSARLLQRHTQLDMDPLNNAARKPWWLLYAGDHAQLRFSGTRLGFLTMVGPDAGIVSCEVDGGAYRSRVCLLDKWAYYWRLAVVGLVDALPPGQHHAVVRFEHERPDASILKKRPSGSHWESFRREGKDHKLWLMHWLIEEEGELERAVALSGRGSQLTMGRLGGSGPTTGGRKAD</sequence>
<dbReference type="InterPro" id="IPR036514">
    <property type="entry name" value="SGNH_hydro_sf"/>
</dbReference>
<feature type="domain" description="SGNH hydrolase-type esterase" evidence="1">
    <location>
        <begin position="94"/>
        <end position="281"/>
    </location>
</feature>
<dbReference type="InterPro" id="IPR013830">
    <property type="entry name" value="SGNH_hydro"/>
</dbReference>
<dbReference type="AlphaFoldDB" id="A0AB34JTP0"/>